<proteinExistence type="predicted"/>
<evidence type="ECO:0000313" key="3">
    <source>
        <dbReference type="Proteomes" id="UP000070376"/>
    </source>
</evidence>
<dbReference type="PATRIC" id="fig|1398.22.peg.3058"/>
<dbReference type="EMBL" id="LRPN01000147">
    <property type="protein sequence ID" value="KWZ78264.1"/>
    <property type="molecule type" value="Genomic_DNA"/>
</dbReference>
<name>A0A133KFQ1_HEYCO</name>
<dbReference type="Proteomes" id="UP000070376">
    <property type="component" value="Unassembled WGS sequence"/>
</dbReference>
<evidence type="ECO:0000256" key="1">
    <source>
        <dbReference type="SAM" id="MobiDB-lite"/>
    </source>
</evidence>
<reference evidence="3" key="1">
    <citation type="submission" date="2016-01" db="EMBL/GenBank/DDBJ databases">
        <authorList>
            <person name="Mitreva M."/>
            <person name="Pepin K.H."/>
            <person name="Mihindukulasuriya K.A."/>
            <person name="Fulton R."/>
            <person name="Fronick C."/>
            <person name="O'Laughlin M."/>
            <person name="Miner T."/>
            <person name="Herter B."/>
            <person name="Rosa B.A."/>
            <person name="Cordes M."/>
            <person name="Tomlinson C."/>
            <person name="Wollam A."/>
            <person name="Palsikar V.B."/>
            <person name="Mardis E.R."/>
            <person name="Wilson R.K."/>
        </authorList>
    </citation>
    <scope>NUCLEOTIDE SEQUENCE [LARGE SCALE GENOMIC DNA]</scope>
    <source>
        <strain evidence="3">GED7749B</strain>
    </source>
</reference>
<dbReference type="AlphaFoldDB" id="A0A133KFQ1"/>
<feature type="region of interest" description="Disordered" evidence="1">
    <location>
        <begin position="41"/>
        <end position="61"/>
    </location>
</feature>
<sequence length="61" mass="7113">MQKRPGNCRCTCPFHSMFIMAYFPFRHQEVFFIRLAPHLDRSTPYRPENGRQKADASVGPA</sequence>
<organism evidence="2 3">
    <name type="scientific">Heyndrickxia coagulans</name>
    <name type="common">Weizmannia coagulans</name>
    <dbReference type="NCBI Taxonomy" id="1398"/>
    <lineage>
        <taxon>Bacteria</taxon>
        <taxon>Bacillati</taxon>
        <taxon>Bacillota</taxon>
        <taxon>Bacilli</taxon>
        <taxon>Bacillales</taxon>
        <taxon>Bacillaceae</taxon>
        <taxon>Heyndrickxia</taxon>
    </lineage>
</organism>
<gene>
    <name evidence="2" type="ORF">HMPREF3213_03052</name>
</gene>
<protein>
    <submittedName>
        <fullName evidence="2">Uncharacterized protein</fullName>
    </submittedName>
</protein>
<evidence type="ECO:0000313" key="2">
    <source>
        <dbReference type="EMBL" id="KWZ78264.1"/>
    </source>
</evidence>
<accession>A0A133KFQ1</accession>
<feature type="compositionally biased region" description="Basic and acidic residues" evidence="1">
    <location>
        <begin position="41"/>
        <end position="54"/>
    </location>
</feature>
<comment type="caution">
    <text evidence="2">The sequence shown here is derived from an EMBL/GenBank/DDBJ whole genome shotgun (WGS) entry which is preliminary data.</text>
</comment>